<dbReference type="InterPro" id="IPR036941">
    <property type="entry name" value="Rcpt_L-dom_sf"/>
</dbReference>
<dbReference type="Proteomes" id="UP000008068">
    <property type="component" value="Unassembled WGS sequence"/>
</dbReference>
<dbReference type="InParanoid" id="G0MU95"/>
<dbReference type="HOGENOM" id="CLU_028064_2_0_1"/>
<dbReference type="EMBL" id="GL379812">
    <property type="protein sequence ID" value="EGT44169.1"/>
    <property type="molecule type" value="Genomic_DNA"/>
</dbReference>
<feature type="domain" description="Receptor L-domain" evidence="2">
    <location>
        <begin position="208"/>
        <end position="316"/>
    </location>
</feature>
<accession>G0MU95</accession>
<proteinExistence type="predicted"/>
<feature type="signal peptide" evidence="1">
    <location>
        <begin position="1"/>
        <end position="18"/>
    </location>
</feature>
<dbReference type="InterPro" id="IPR053079">
    <property type="entry name" value="SPS2_domain"/>
</dbReference>
<feature type="domain" description="Receptor L-domain" evidence="2">
    <location>
        <begin position="363"/>
        <end position="432"/>
    </location>
</feature>
<dbReference type="PANTHER" id="PTHR21662:SF14">
    <property type="entry name" value="INSULIN_EGF-RECEPTOR L DOMAIN PROTEIN-RELATED"/>
    <property type="match status" value="1"/>
</dbReference>
<dbReference type="InterPro" id="IPR000494">
    <property type="entry name" value="Rcpt_L-dom"/>
</dbReference>
<dbReference type="SUPFAM" id="SSF52058">
    <property type="entry name" value="L domain-like"/>
    <property type="match status" value="3"/>
</dbReference>
<dbReference type="Gene3D" id="3.80.20.20">
    <property type="entry name" value="Receptor L-domain"/>
    <property type="match status" value="2"/>
</dbReference>
<evidence type="ECO:0000259" key="2">
    <source>
        <dbReference type="Pfam" id="PF01030"/>
    </source>
</evidence>
<keyword evidence="4" id="KW-1185">Reference proteome</keyword>
<dbReference type="OrthoDB" id="5861701at2759"/>
<evidence type="ECO:0000313" key="4">
    <source>
        <dbReference type="Proteomes" id="UP000008068"/>
    </source>
</evidence>
<gene>
    <name evidence="3" type="ORF">CAEBREN_08524</name>
</gene>
<dbReference type="Pfam" id="PF01030">
    <property type="entry name" value="Recep_L_domain"/>
    <property type="match status" value="2"/>
</dbReference>
<sequence length="522" mass="59450">MRLLSVFYHSLIFSLVFCYETQLEADLDFVLNSYNHDPKCAFNYTQVNSTTIKFFPKCDLVFGIIVINKNTDLTVSQMQNAFKNMASLAGGVRIENSNLSRLSIFTPGKKEGYFSFYCETYGVYITNNSNLVDASDLWQTYPLYDNKENKECDFRIENNPKLNASYLCDFGTFWQFMDLKVKGNEEDCGCQGDEITAASLPGYKNSQVLYRGLKLQNITDSADYSYLSNIQTIKGTIDIRNTNLQNLSFLESFRSLKINNLGSVLKMSFNLQDNSQMTRLALPVFARVENIEFGHLQLFNFENLHPDFCLTYEEILLFFDNYVSFTNLHAKICEDSVLEFPKSYVEDLRICHFESMNKLPNDCGAIIGDVIVDAGDELNIKKIDKLVYLFGSLTIQNTALTTVDQFHRLEYIVHLGSGPVIQVTSNKQLTKFTSMYNSLTYLYTRSEKNREAVFQDNHPNITNAFGGECRFRDTTVSDVLAYQIRMHFTGGDCGERVEVVSRSGGQLGVPAGITMLIVIYFV</sequence>
<dbReference type="AlphaFoldDB" id="G0MU95"/>
<dbReference type="OMA" id="HAKICED"/>
<evidence type="ECO:0000256" key="1">
    <source>
        <dbReference type="SAM" id="SignalP"/>
    </source>
</evidence>
<keyword evidence="1" id="KW-0732">Signal</keyword>
<feature type="chain" id="PRO_5003404718" description="Receptor L-domain domain-containing protein" evidence="1">
    <location>
        <begin position="19"/>
        <end position="522"/>
    </location>
</feature>
<dbReference type="PANTHER" id="PTHR21662">
    <property type="entry name" value="RECEPTOR PROTEIN-TYROSINE KINASE"/>
    <property type="match status" value="1"/>
</dbReference>
<evidence type="ECO:0000313" key="3">
    <source>
        <dbReference type="EMBL" id="EGT44169.1"/>
    </source>
</evidence>
<dbReference type="eggNOG" id="ENOG502THWF">
    <property type="taxonomic scope" value="Eukaryota"/>
</dbReference>
<name>G0MU95_CAEBE</name>
<dbReference type="FunCoup" id="G0MU95">
    <property type="interactions" value="1057"/>
</dbReference>
<organism evidence="4">
    <name type="scientific">Caenorhabditis brenneri</name>
    <name type="common">Nematode worm</name>
    <dbReference type="NCBI Taxonomy" id="135651"/>
    <lineage>
        <taxon>Eukaryota</taxon>
        <taxon>Metazoa</taxon>
        <taxon>Ecdysozoa</taxon>
        <taxon>Nematoda</taxon>
        <taxon>Chromadorea</taxon>
        <taxon>Rhabditida</taxon>
        <taxon>Rhabditina</taxon>
        <taxon>Rhabditomorpha</taxon>
        <taxon>Rhabditoidea</taxon>
        <taxon>Rhabditidae</taxon>
        <taxon>Peloderinae</taxon>
        <taxon>Caenorhabditis</taxon>
    </lineage>
</organism>
<protein>
    <recommendedName>
        <fullName evidence="2">Receptor L-domain domain-containing protein</fullName>
    </recommendedName>
</protein>
<reference evidence="4" key="1">
    <citation type="submission" date="2011-07" db="EMBL/GenBank/DDBJ databases">
        <authorList>
            <consortium name="Caenorhabditis brenneri Sequencing and Analysis Consortium"/>
            <person name="Wilson R.K."/>
        </authorList>
    </citation>
    <scope>NUCLEOTIDE SEQUENCE [LARGE SCALE GENOMIC DNA]</scope>
    <source>
        <strain evidence="4">PB2801</strain>
    </source>
</reference>
<dbReference type="STRING" id="135651.G0MU95"/>